<name>B1YDU9_PYRNV</name>
<evidence type="ECO:0000313" key="1">
    <source>
        <dbReference type="EMBL" id="ACB39962.1"/>
    </source>
</evidence>
<dbReference type="KEGG" id="tne:Tneu_1031"/>
<dbReference type="RefSeq" id="WP_012350382.1">
    <property type="nucleotide sequence ID" value="NC_010525.1"/>
</dbReference>
<dbReference type="AlphaFoldDB" id="B1YDU9"/>
<dbReference type="Proteomes" id="UP000001694">
    <property type="component" value="Chromosome"/>
</dbReference>
<reference evidence="1" key="1">
    <citation type="submission" date="2008-03" db="EMBL/GenBank/DDBJ databases">
        <title>Complete sequence of Thermoproteus neutrophilus V24Sta.</title>
        <authorList>
            <consortium name="US DOE Joint Genome Institute"/>
            <person name="Copeland A."/>
            <person name="Lucas S."/>
            <person name="Lapidus A."/>
            <person name="Glavina del Rio T."/>
            <person name="Dalin E."/>
            <person name="Tice H."/>
            <person name="Bruce D."/>
            <person name="Goodwin L."/>
            <person name="Pitluck S."/>
            <person name="Sims D."/>
            <person name="Brettin T."/>
            <person name="Detter J.C."/>
            <person name="Han C."/>
            <person name="Kuske C.R."/>
            <person name="Schmutz J."/>
            <person name="Larimer F."/>
            <person name="Land M."/>
            <person name="Hauser L."/>
            <person name="Kyrpides N."/>
            <person name="Mikhailova N."/>
            <person name="Biddle J.F."/>
            <person name="Zhang Z."/>
            <person name="Fitz-Gibbon S.T."/>
            <person name="Lowe T.M."/>
            <person name="Saltikov C."/>
            <person name="House C.H."/>
            <person name="Richardson P."/>
        </authorList>
    </citation>
    <scope>NUCLEOTIDE SEQUENCE [LARGE SCALE GENOMIC DNA]</scope>
    <source>
        <strain evidence="1">V24Sta</strain>
    </source>
</reference>
<accession>B1YDU9</accession>
<gene>
    <name evidence="1" type="ordered locus">Tneu_1031</name>
</gene>
<proteinExistence type="predicted"/>
<dbReference type="GeneID" id="6164907"/>
<organism evidence="1 2">
    <name type="scientific">Pyrobaculum neutrophilum (strain DSM 2338 / JCM 9278 / NBRC 100436 / V24Sta)</name>
    <name type="common">Thermoproteus neutrophilus</name>
    <dbReference type="NCBI Taxonomy" id="444157"/>
    <lineage>
        <taxon>Archaea</taxon>
        <taxon>Thermoproteota</taxon>
        <taxon>Thermoprotei</taxon>
        <taxon>Thermoproteales</taxon>
        <taxon>Thermoproteaceae</taxon>
        <taxon>Pyrobaculum</taxon>
    </lineage>
</organism>
<protein>
    <submittedName>
        <fullName evidence="1">Uncharacterized protein</fullName>
    </submittedName>
</protein>
<dbReference type="OrthoDB" id="29056at2157"/>
<evidence type="ECO:0000313" key="2">
    <source>
        <dbReference type="Proteomes" id="UP000001694"/>
    </source>
</evidence>
<sequence>MKKLLTVGIVAAVLAAAALAYAGHWGSAYPARWGPGYEPAHYPPTYYGHHPGPPGHVSHLPAARRGGGWLNATLYSTTRQLTISGAGVEASLAVDVVNRNASSPYGAVVYGSGVVKLGDGTYTAKSVYGHVGPYGAELRIYTGRELIYLRYREGSYWAVVKTLGEPGASVYNGTASLKIA</sequence>
<dbReference type="eggNOG" id="arCOG05555">
    <property type="taxonomic scope" value="Archaea"/>
</dbReference>
<dbReference type="STRING" id="444157.Tneu_1031"/>
<dbReference type="HOGENOM" id="CLU_133610_0_0_2"/>
<dbReference type="EMBL" id="CP001014">
    <property type="protein sequence ID" value="ACB39962.1"/>
    <property type="molecule type" value="Genomic_DNA"/>
</dbReference>
<keyword evidence="2" id="KW-1185">Reference proteome</keyword>